<evidence type="ECO:0000256" key="1">
    <source>
        <dbReference type="SAM" id="MobiDB-lite"/>
    </source>
</evidence>
<organism evidence="2 3">
    <name type="scientific">Ancylostoma ceylanicum</name>
    <dbReference type="NCBI Taxonomy" id="53326"/>
    <lineage>
        <taxon>Eukaryota</taxon>
        <taxon>Metazoa</taxon>
        <taxon>Ecdysozoa</taxon>
        <taxon>Nematoda</taxon>
        <taxon>Chromadorea</taxon>
        <taxon>Rhabditida</taxon>
        <taxon>Rhabditina</taxon>
        <taxon>Rhabditomorpha</taxon>
        <taxon>Strongyloidea</taxon>
        <taxon>Ancylostomatidae</taxon>
        <taxon>Ancylostomatinae</taxon>
        <taxon>Ancylostoma</taxon>
    </lineage>
</organism>
<reference evidence="3" key="1">
    <citation type="journal article" date="2015" name="Nat. Genet.">
        <title>The genome and transcriptome of the zoonotic hookworm Ancylostoma ceylanicum identify infection-specific gene families.</title>
        <authorList>
            <person name="Schwarz E.M."/>
            <person name="Hu Y."/>
            <person name="Antoshechkin I."/>
            <person name="Miller M.M."/>
            <person name="Sternberg P.W."/>
            <person name="Aroian R.V."/>
        </authorList>
    </citation>
    <scope>NUCLEOTIDE SEQUENCE</scope>
    <source>
        <strain evidence="3">HY135</strain>
    </source>
</reference>
<protein>
    <submittedName>
        <fullName evidence="2">Uncharacterized protein</fullName>
    </submittedName>
</protein>
<dbReference type="AlphaFoldDB" id="A0A016WQB9"/>
<dbReference type="EMBL" id="JARK01000156">
    <property type="protein sequence ID" value="EYC41801.1"/>
    <property type="molecule type" value="Genomic_DNA"/>
</dbReference>
<proteinExistence type="predicted"/>
<dbReference type="OrthoDB" id="10059291at2759"/>
<name>A0A016WQB9_9BILA</name>
<keyword evidence="3" id="KW-1185">Reference proteome</keyword>
<feature type="compositionally biased region" description="Basic and acidic residues" evidence="1">
    <location>
        <begin position="326"/>
        <end position="335"/>
    </location>
</feature>
<feature type="region of interest" description="Disordered" evidence="1">
    <location>
        <begin position="326"/>
        <end position="349"/>
    </location>
</feature>
<gene>
    <name evidence="2" type="primary">Acey_s0556.g3384</name>
    <name evidence="2" type="ORF">Y032_0556g3384</name>
</gene>
<dbReference type="Proteomes" id="UP000024635">
    <property type="component" value="Unassembled WGS sequence"/>
</dbReference>
<evidence type="ECO:0000313" key="3">
    <source>
        <dbReference type="Proteomes" id="UP000024635"/>
    </source>
</evidence>
<sequence length="349" mass="40219">MHAFIPFSQFHAPTIWQTQAQIDHTISTVYASAQHPNVYELMKAFVEAVQCKEAKASGRFRMTVLNERRERDRIRHAINRNWEEAQEAGIATELTWQRSRLARLIEDPASKAQLDEDLCRRAIDDLDIVREFREASFTNMDLPLHCRYAFKIDGALRERLQHPQHSILHAISAWSPASITNYNEAQASDRAVAKFFGLDKQRLESNLKELHNDLAEPLSAEAREHLQLAGQSLNCYISVLQKLTTTKSLRITLRITLLDFFNKIMAIPTNTAAVERGFSLFGFLREPRCSSTSLINMETYMRIVINGPDKLAPYHFNKFLKKWEEQSHLSSDHPGRTRSPGKKTEEDRE</sequence>
<accession>A0A016WQB9</accession>
<comment type="caution">
    <text evidence="2">The sequence shown here is derived from an EMBL/GenBank/DDBJ whole genome shotgun (WGS) entry which is preliminary data.</text>
</comment>
<evidence type="ECO:0000313" key="2">
    <source>
        <dbReference type="EMBL" id="EYC41801.1"/>
    </source>
</evidence>